<dbReference type="EMBL" id="JABFCY010000008">
    <property type="protein sequence ID" value="NNU61357.1"/>
    <property type="molecule type" value="Genomic_DNA"/>
</dbReference>
<evidence type="ECO:0000313" key="8">
    <source>
        <dbReference type="Proteomes" id="UP000246073"/>
    </source>
</evidence>
<evidence type="ECO:0000313" key="7">
    <source>
        <dbReference type="EMBL" id="SPL65724.1"/>
    </source>
</evidence>
<name>A0A2P9HNP6_9HYPH</name>
<dbReference type="Gene3D" id="3.40.190.10">
    <property type="entry name" value="Periplasmic binding protein-like II"/>
    <property type="match status" value="2"/>
</dbReference>
<keyword evidence="4" id="KW-0804">Transcription</keyword>
<dbReference type="InterPro" id="IPR050176">
    <property type="entry name" value="LTTR"/>
</dbReference>
<dbReference type="RefSeq" id="WP_109369299.1">
    <property type="nucleotide sequence ID" value="NZ_JABFCY010000008.1"/>
</dbReference>
<dbReference type="InterPro" id="IPR000847">
    <property type="entry name" value="LysR_HTH_N"/>
</dbReference>
<evidence type="ECO:0000256" key="4">
    <source>
        <dbReference type="ARBA" id="ARBA00023163"/>
    </source>
</evidence>
<dbReference type="EMBL" id="OOFM01000005">
    <property type="protein sequence ID" value="SPL65724.1"/>
    <property type="molecule type" value="Genomic_DNA"/>
</dbReference>
<dbReference type="InterPro" id="IPR036388">
    <property type="entry name" value="WH-like_DNA-bd_sf"/>
</dbReference>
<evidence type="ECO:0000259" key="5">
    <source>
        <dbReference type="PROSITE" id="PS50931"/>
    </source>
</evidence>
<dbReference type="AlphaFoldDB" id="A0A2P9HNP6"/>
<reference evidence="7" key="1">
    <citation type="submission" date="2017-12" db="EMBL/GenBank/DDBJ databases">
        <authorList>
            <person name="Hurst M.R.H."/>
        </authorList>
    </citation>
    <scope>NUCLEOTIDE SEQUENCE [LARGE SCALE GENOMIC DNA]</scope>
    <source>
        <strain evidence="7">FI11154</strain>
    </source>
</reference>
<dbReference type="Gene3D" id="1.10.10.10">
    <property type="entry name" value="Winged helix-like DNA-binding domain superfamily/Winged helix DNA-binding domain"/>
    <property type="match status" value="1"/>
</dbReference>
<dbReference type="Proteomes" id="UP000246073">
    <property type="component" value="Unassembled WGS sequence"/>
</dbReference>
<proteinExistence type="inferred from homology"/>
<keyword evidence="2" id="KW-0805">Transcription regulation</keyword>
<dbReference type="Proteomes" id="UP000574931">
    <property type="component" value="Unassembled WGS sequence"/>
</dbReference>
<feature type="domain" description="HTH lysR-type" evidence="5">
    <location>
        <begin position="12"/>
        <end position="69"/>
    </location>
</feature>
<keyword evidence="3" id="KW-0238">DNA-binding</keyword>
<keyword evidence="9" id="KW-1185">Reference proteome</keyword>
<reference evidence="8" key="2">
    <citation type="submission" date="2017-12" db="EMBL/GenBank/DDBJ databases">
        <authorList>
            <person name="Diaz M."/>
        </authorList>
    </citation>
    <scope>NUCLEOTIDE SEQUENCE [LARGE SCALE GENOMIC DNA]</scope>
    <source>
        <strain evidence="8">FI11154</strain>
    </source>
</reference>
<reference evidence="6 9" key="3">
    <citation type="submission" date="2020-05" db="EMBL/GenBank/DDBJ databases">
        <title>Draft Genome Sequence of Ochrobactrum soli Isolated from Stable Fly Gut.</title>
        <authorList>
            <person name="Pileggi M.T."/>
            <person name="Vazhakkala L.J."/>
            <person name="Wong C.N."/>
        </authorList>
    </citation>
    <scope>NUCLEOTIDE SEQUENCE [LARGE SCALE GENOMIC DNA]</scope>
    <source>
        <strain evidence="6 9">MTP-C0764</strain>
    </source>
</reference>
<dbReference type="Pfam" id="PF00126">
    <property type="entry name" value="HTH_1"/>
    <property type="match status" value="1"/>
</dbReference>
<dbReference type="SUPFAM" id="SSF46785">
    <property type="entry name" value="Winged helix' DNA-binding domain"/>
    <property type="match status" value="1"/>
</dbReference>
<evidence type="ECO:0000256" key="1">
    <source>
        <dbReference type="ARBA" id="ARBA00009437"/>
    </source>
</evidence>
<dbReference type="PROSITE" id="PS50931">
    <property type="entry name" value="HTH_LYSR"/>
    <property type="match status" value="1"/>
</dbReference>
<dbReference type="GO" id="GO:0003700">
    <property type="term" value="F:DNA-binding transcription factor activity"/>
    <property type="evidence" value="ECO:0007669"/>
    <property type="project" value="InterPro"/>
</dbReference>
<dbReference type="Pfam" id="PF03466">
    <property type="entry name" value="LysR_substrate"/>
    <property type="match status" value="1"/>
</dbReference>
<comment type="similarity">
    <text evidence="1">Belongs to the LysR transcriptional regulatory family.</text>
</comment>
<evidence type="ECO:0000313" key="6">
    <source>
        <dbReference type="EMBL" id="NNU61357.1"/>
    </source>
</evidence>
<protein>
    <submittedName>
        <fullName evidence="6">LysR family transcriptional regulator</fullName>
    </submittedName>
    <submittedName>
        <fullName evidence="7">Transcriptional regulator, LysR family</fullName>
    </submittedName>
</protein>
<dbReference type="InterPro" id="IPR036390">
    <property type="entry name" value="WH_DNA-bd_sf"/>
</dbReference>
<dbReference type="InterPro" id="IPR005119">
    <property type="entry name" value="LysR_subst-bd"/>
</dbReference>
<organism evidence="7 8">
    <name type="scientific">Ochrobactrum soli</name>
    <dbReference type="NCBI Taxonomy" id="2448455"/>
    <lineage>
        <taxon>Bacteria</taxon>
        <taxon>Pseudomonadati</taxon>
        <taxon>Pseudomonadota</taxon>
        <taxon>Alphaproteobacteria</taxon>
        <taxon>Hyphomicrobiales</taxon>
        <taxon>Brucellaceae</taxon>
        <taxon>Brucella/Ochrobactrum group</taxon>
        <taxon>Ochrobactrum</taxon>
    </lineage>
</organism>
<dbReference type="PANTHER" id="PTHR30579:SF7">
    <property type="entry name" value="HTH-TYPE TRANSCRIPTIONAL REGULATOR LRHA-RELATED"/>
    <property type="match status" value="1"/>
</dbReference>
<dbReference type="GO" id="GO:0003677">
    <property type="term" value="F:DNA binding"/>
    <property type="evidence" value="ECO:0007669"/>
    <property type="project" value="UniProtKB-KW"/>
</dbReference>
<dbReference type="SUPFAM" id="SSF53850">
    <property type="entry name" value="Periplasmic binding protein-like II"/>
    <property type="match status" value="1"/>
</dbReference>
<gene>
    <name evidence="6" type="ORF">HKX02_14025</name>
    <name evidence="7" type="ORF">OHAE_1591</name>
</gene>
<evidence type="ECO:0000256" key="3">
    <source>
        <dbReference type="ARBA" id="ARBA00023125"/>
    </source>
</evidence>
<dbReference type="PANTHER" id="PTHR30579">
    <property type="entry name" value="TRANSCRIPTIONAL REGULATOR"/>
    <property type="match status" value="1"/>
</dbReference>
<evidence type="ECO:0000256" key="2">
    <source>
        <dbReference type="ARBA" id="ARBA00023015"/>
    </source>
</evidence>
<accession>A0A2P9HNP6</accession>
<evidence type="ECO:0000313" key="9">
    <source>
        <dbReference type="Proteomes" id="UP000574931"/>
    </source>
</evidence>
<dbReference type="FunFam" id="1.10.10.10:FF:000001">
    <property type="entry name" value="LysR family transcriptional regulator"/>
    <property type="match status" value="1"/>
</dbReference>
<sequence length="306" mass="33334">MTAPVQHPLPMLDIDVLRTFVAIADTGSFSSAANAVFRTPSAVSMQIKKLEEQIGVAVFDRDARSVTLTSDGEVLLGFARRLLALNREAVSKFVAPTVTGVVRLGSPDDIGECVLPLVLKRFAETHPGVTVDVVIDQSSNLRKRLDERRLDVTLVNMSHTVPGKGDTEVLLDEELVWAGAKCGTAYRRDPLPLSIWEEGCAWRGNALEALESSGRPYRIAYMSSHSTGQRAAIMADLAIAPFAKTLLGEGIVALGSEHGLPELGRYQLGMIIKPEAGPHIHAVAENLRNVFEAYRRTGRFETFRSC</sequence>